<sequence>MNRLKENYLNKLKSSVESNLDKYYVDKPFIEEFEELLGEESVELYYNRLVLETQTINIEKLDYENSTIIYKSLSHLPLAEVADERIWAFMTHITHWDYMRKRWPIEETMGSAVNFILNRYFFRERPFSRNGLARLWWFAHITYNSKFENPFYLTSIMLQNQDQDIARMILETPTICRNRKMVEATLISLKELTEEYEVKSRDYIRFVARYINLTGSVRLWDYLDESELREIIEEIKNSWKKTQNLQASLF</sequence>
<dbReference type="Pfam" id="PF19866">
    <property type="entry name" value="DUF6339"/>
    <property type="match status" value="1"/>
</dbReference>
<organism evidence="1 2">
    <name type="scientific">Evansella tamaricis</name>
    <dbReference type="NCBI Taxonomy" id="2069301"/>
    <lineage>
        <taxon>Bacteria</taxon>
        <taxon>Bacillati</taxon>
        <taxon>Bacillota</taxon>
        <taxon>Bacilli</taxon>
        <taxon>Bacillales</taxon>
        <taxon>Bacillaceae</taxon>
        <taxon>Evansella</taxon>
    </lineage>
</organism>
<comment type="caution">
    <text evidence="1">The sequence shown here is derived from an EMBL/GenBank/DDBJ whole genome shotgun (WGS) entry which is preliminary data.</text>
</comment>
<accession>A0ABS6JKK0</accession>
<dbReference type="EMBL" id="JAHQCS010000163">
    <property type="protein sequence ID" value="MBU9714116.1"/>
    <property type="molecule type" value="Genomic_DNA"/>
</dbReference>
<gene>
    <name evidence="1" type="ORF">KS419_20480</name>
</gene>
<proteinExistence type="predicted"/>
<evidence type="ECO:0000313" key="2">
    <source>
        <dbReference type="Proteomes" id="UP000784880"/>
    </source>
</evidence>
<name>A0ABS6JKK0_9BACI</name>
<dbReference type="Proteomes" id="UP000784880">
    <property type="component" value="Unassembled WGS sequence"/>
</dbReference>
<keyword evidence="2" id="KW-1185">Reference proteome</keyword>
<dbReference type="RefSeq" id="WP_217068445.1">
    <property type="nucleotide sequence ID" value="NZ_JAHQCS010000163.1"/>
</dbReference>
<evidence type="ECO:0000313" key="1">
    <source>
        <dbReference type="EMBL" id="MBU9714116.1"/>
    </source>
</evidence>
<protein>
    <submittedName>
        <fullName evidence="1">Uncharacterized protein</fullName>
    </submittedName>
</protein>
<dbReference type="InterPro" id="IPR045920">
    <property type="entry name" value="DUF6339"/>
</dbReference>
<reference evidence="1 2" key="1">
    <citation type="submission" date="2021-06" db="EMBL/GenBank/DDBJ databases">
        <title>Bacillus sp. RD4P76, an endophyte from a halophyte.</title>
        <authorList>
            <person name="Sun J.-Q."/>
        </authorList>
    </citation>
    <scope>NUCLEOTIDE SEQUENCE [LARGE SCALE GENOMIC DNA]</scope>
    <source>
        <strain evidence="1 2">CGMCC 1.15917</strain>
    </source>
</reference>